<name>A0A6A1TH87_NEOGA</name>
<evidence type="ECO:0000259" key="6">
    <source>
        <dbReference type="PROSITE" id="PS50931"/>
    </source>
</evidence>
<dbReference type="PANTHER" id="PTHR30427">
    <property type="entry name" value="TRANSCRIPTIONAL ACTIVATOR PROTEIN LYSR"/>
    <property type="match status" value="1"/>
</dbReference>
<keyword evidence="5" id="KW-0804">Transcription</keyword>
<dbReference type="InterPro" id="IPR000847">
    <property type="entry name" value="LysR_HTH_N"/>
</dbReference>
<dbReference type="AlphaFoldDB" id="A0A6A1TH87"/>
<dbReference type="InterPro" id="IPR036388">
    <property type="entry name" value="WH-like_DNA-bd_sf"/>
</dbReference>
<feature type="domain" description="HTH lysR-type" evidence="6">
    <location>
        <begin position="88"/>
        <end position="145"/>
    </location>
</feature>
<dbReference type="Pfam" id="PF00126">
    <property type="entry name" value="HTH_1"/>
    <property type="match status" value="1"/>
</dbReference>
<dbReference type="GO" id="GO:0043565">
    <property type="term" value="F:sequence-specific DNA binding"/>
    <property type="evidence" value="ECO:0007669"/>
    <property type="project" value="TreeGrafter"/>
</dbReference>
<evidence type="ECO:0000313" key="8">
    <source>
        <dbReference type="Proteomes" id="UP000386575"/>
    </source>
</evidence>
<dbReference type="PROSITE" id="PS50931">
    <property type="entry name" value="HTH_LYSR"/>
    <property type="match status" value="1"/>
</dbReference>
<sequence length="384" mass="42713">MRCRGHLEVAHAARFVVEYGEIREGSADIDANPDVAHDDLRAWASASASACPVMTSNLERHGASCKIQLFELSIQFWNTLEISIMRRIKLRHLDTLAAFMKTGSVTEAALVLHTTQPNASKSLKQLEDFAGVKLFERSAGRLRPTPEAELLFAHATLLMDELMLFENLSLDLTTMSQGYVNIGILSAFSTALIPMAVERFNNLYPGIQVQVDLLDSDKIHTYVSRGNYDFGLVHHPEHEADLMTQTLKTSSMVCIMPTDHELAKHRIILASDIADQPFVTYPRSVPFGAAIFRSLSDEGVRPSNSLISNQSQLIRRLVERGRGVALVDHFSVWDANEFDHIAVRQFEPRIPVSVGMIIPKRRPLSLAAQTFVGTLKEVLEQGPG</sequence>
<evidence type="ECO:0000256" key="1">
    <source>
        <dbReference type="ARBA" id="ARBA00009437"/>
    </source>
</evidence>
<dbReference type="EMBL" id="VZUL01000003">
    <property type="protein sequence ID" value="KAB1083145.1"/>
    <property type="molecule type" value="Genomic_DNA"/>
</dbReference>
<dbReference type="Gene3D" id="3.40.190.290">
    <property type="match status" value="1"/>
</dbReference>
<evidence type="ECO:0000256" key="4">
    <source>
        <dbReference type="ARBA" id="ARBA00023159"/>
    </source>
</evidence>
<dbReference type="InterPro" id="IPR005119">
    <property type="entry name" value="LysR_subst-bd"/>
</dbReference>
<comment type="caution">
    <text evidence="7">The sequence shown here is derived from an EMBL/GenBank/DDBJ whole genome shotgun (WGS) entry which is preliminary data.</text>
</comment>
<dbReference type="Pfam" id="PF03466">
    <property type="entry name" value="LysR_substrate"/>
    <property type="match status" value="1"/>
</dbReference>
<keyword evidence="4" id="KW-0010">Activator</keyword>
<dbReference type="InterPro" id="IPR036390">
    <property type="entry name" value="WH_DNA-bd_sf"/>
</dbReference>
<keyword evidence="2" id="KW-0805">Transcription regulation</keyword>
<evidence type="ECO:0000256" key="3">
    <source>
        <dbReference type="ARBA" id="ARBA00023125"/>
    </source>
</evidence>
<dbReference type="Proteomes" id="UP000386575">
    <property type="component" value="Unassembled WGS sequence"/>
</dbReference>
<protein>
    <submittedName>
        <fullName evidence="7">LysR family transcriptional regulator</fullName>
    </submittedName>
</protein>
<dbReference type="PRINTS" id="PR00039">
    <property type="entry name" value="HTHLYSR"/>
</dbReference>
<gene>
    <name evidence="7" type="ORF">F4V91_26345</name>
</gene>
<evidence type="ECO:0000256" key="5">
    <source>
        <dbReference type="ARBA" id="ARBA00023163"/>
    </source>
</evidence>
<accession>A0A6A1TH87</accession>
<dbReference type="PANTHER" id="PTHR30427:SF1">
    <property type="entry name" value="TRANSCRIPTIONAL ACTIVATOR PROTEIN LYSR"/>
    <property type="match status" value="1"/>
</dbReference>
<organism evidence="7 8">
    <name type="scientific">Neorhizobium galegae</name>
    <name type="common">Rhizobium galegae</name>
    <dbReference type="NCBI Taxonomy" id="399"/>
    <lineage>
        <taxon>Bacteria</taxon>
        <taxon>Pseudomonadati</taxon>
        <taxon>Pseudomonadota</taxon>
        <taxon>Alphaproteobacteria</taxon>
        <taxon>Hyphomicrobiales</taxon>
        <taxon>Rhizobiaceae</taxon>
        <taxon>Rhizobium/Agrobacterium group</taxon>
        <taxon>Neorhizobium</taxon>
    </lineage>
</organism>
<keyword evidence="3" id="KW-0238">DNA-binding</keyword>
<dbReference type="SUPFAM" id="SSF53850">
    <property type="entry name" value="Periplasmic binding protein-like II"/>
    <property type="match status" value="1"/>
</dbReference>
<dbReference type="Gene3D" id="1.10.10.10">
    <property type="entry name" value="Winged helix-like DNA-binding domain superfamily/Winged helix DNA-binding domain"/>
    <property type="match status" value="1"/>
</dbReference>
<reference evidence="7 8" key="1">
    <citation type="submission" date="2019-09" db="EMBL/GenBank/DDBJ databases">
        <title>Genome sequencing of Ng87 strain.</title>
        <authorList>
            <person name="Karasev E.S."/>
            <person name="Andronov E."/>
        </authorList>
    </citation>
    <scope>NUCLEOTIDE SEQUENCE [LARGE SCALE GENOMIC DNA]</scope>
    <source>
        <strain evidence="7 8">Ng87</strain>
    </source>
</reference>
<proteinExistence type="inferred from homology"/>
<evidence type="ECO:0000313" key="7">
    <source>
        <dbReference type="EMBL" id="KAB1083145.1"/>
    </source>
</evidence>
<evidence type="ECO:0000256" key="2">
    <source>
        <dbReference type="ARBA" id="ARBA00023015"/>
    </source>
</evidence>
<dbReference type="GO" id="GO:0010628">
    <property type="term" value="P:positive regulation of gene expression"/>
    <property type="evidence" value="ECO:0007669"/>
    <property type="project" value="TreeGrafter"/>
</dbReference>
<comment type="similarity">
    <text evidence="1">Belongs to the LysR transcriptional regulatory family.</text>
</comment>
<dbReference type="SUPFAM" id="SSF46785">
    <property type="entry name" value="Winged helix' DNA-binding domain"/>
    <property type="match status" value="1"/>
</dbReference>
<dbReference type="GO" id="GO:0003700">
    <property type="term" value="F:DNA-binding transcription factor activity"/>
    <property type="evidence" value="ECO:0007669"/>
    <property type="project" value="InterPro"/>
</dbReference>